<feature type="domain" description="IPT/TIG" evidence="8">
    <location>
        <begin position="193"/>
        <end position="279"/>
    </location>
</feature>
<dbReference type="InterPro" id="IPR001818">
    <property type="entry name" value="Pept_M10_metallopeptidase"/>
</dbReference>
<dbReference type="Proteomes" id="UP000244090">
    <property type="component" value="Unassembled WGS sequence"/>
</dbReference>
<dbReference type="GO" id="GO:0006508">
    <property type="term" value="P:proteolysis"/>
    <property type="evidence" value="ECO:0007669"/>
    <property type="project" value="UniProtKB-KW"/>
</dbReference>
<evidence type="ECO:0000256" key="1">
    <source>
        <dbReference type="ARBA" id="ARBA00022614"/>
    </source>
</evidence>
<evidence type="ECO:0000259" key="8">
    <source>
        <dbReference type="Pfam" id="PF01833"/>
    </source>
</evidence>
<dbReference type="Gene3D" id="2.60.40.10">
    <property type="entry name" value="Immunoglobulins"/>
    <property type="match status" value="1"/>
</dbReference>
<dbReference type="PANTHER" id="PTHR47566:SF1">
    <property type="entry name" value="PROTEIN NUD1"/>
    <property type="match status" value="1"/>
</dbReference>
<dbReference type="InterPro" id="IPR032675">
    <property type="entry name" value="LRR_dom_sf"/>
</dbReference>
<dbReference type="SUPFAM" id="SSF52058">
    <property type="entry name" value="L domain-like"/>
    <property type="match status" value="5"/>
</dbReference>
<dbReference type="GO" id="GO:0004222">
    <property type="term" value="F:metalloendopeptidase activity"/>
    <property type="evidence" value="ECO:0007669"/>
    <property type="project" value="InterPro"/>
</dbReference>
<dbReference type="InterPro" id="IPR003591">
    <property type="entry name" value="Leu-rich_rpt_typical-subtyp"/>
</dbReference>
<proteinExistence type="predicted"/>
<dbReference type="RefSeq" id="WP_108113441.1">
    <property type="nucleotide sequence ID" value="NZ_QBKT01000001.1"/>
</dbReference>
<evidence type="ECO:0000256" key="3">
    <source>
        <dbReference type="ARBA" id="ARBA00022723"/>
    </source>
</evidence>
<sequence>MKTKLLILTFLTIPFWNFGQNCGALMEPVSLEVRASEATKIIEGEVIDSQSLWDVNLKNIYTIYTVNIYTNMKGSNTSTSINVVTMGGQVGDAIQVTSSEANLQVGTVGTFFLKNFTGNLNASGTLYQMVAAAQGIIKYDKFKDEASDVFNTYNSIENKLYNRIQQATGRSFQTIQARPSRTTNTNKSFLATPTVYSFSPLTATAGTQTILTLTGINFGTTQGTVGFSYASDGGASHVSAADSEVVSWSDTEIQVEIPYFAGTGTIIVTNDSGESTEPNVDLSITYSHLNAIGSTAVYPSVLQDDDGNGGYTFQYHTDFDTSNAKTYFEEAFGLWNCESDVNFTFSGTTTTDESVNDGINIVRFDNGSELATGVLGQVTTRFLGTCSTTNRAIVSEMDITWNDSTNWYYGNGTPSSSQYDFKSVALHELGHAHQLGHVIDSNVIMHYNIGTGVSKYSLDQNDIDGANYTMGLFTQSAGCGVSAMTDNIQCCDAMAITTQPQSTTVEANNGTAQFTIVAENYDTVQWEESGDGGDTWFTISDNTIYSGTTTTTLSVTDVPETSDLYYRAILSNVCGDSLTSSDANLMSIQYTQIPDSNFEAALEALGYDDISGDNKVPTANIENLTSLIVTNASITDLSGIEDFRDLETLNYSNNSVTTVDLSNNSALKNIAARYNGITTTIDVSANTALEKLFLENNSVTSIDLSNNPNLIAAWFQNNNLTSIDVSNNPALTALGIQGNSITSLDVSNNTLLAQLYAGSNSITSVDLSNNPDLFVVGLNANDLSSLNIQNGNNTAITTFSLADNPNLTCILVDDATYSTVNWTSIDAQTSFSDTVCYTEYTSIPDTNFEAALEALGYDDISGDGQVPTALIETLTSLYVSTQNISDLTGIEDFTLLQELGVSENNLTSLDLSSNTNMMFLVADDNQLNSINVSNLANLSLLNIHTNQLTSLDLTSNTSLTEVYIYNNDLQVLDIRNGNNTSITNFEATNNTNLDCISVDDATYSATNWTNIDAQTSFSETAYCGYTQIPDANFEAALEALGYDDISSDGQVPTTFIETVTSLNVNSESISDITGIEDFAALEELYINNNQLISIDLSSLSNLRKLWSVNNNFTSLDFSNNPLMQDIRVEGNDLTTLNVSGLTNLTILQANNNQLETIDLSSSDLLFRLRLYGNNIQTLDLSNNIALTELQLQYNALTYLNLKNGNNTNLSLVKLDNNPELYCILVDDATYSATNWTSVDAQVVFNDGVYCDYTQIPDANFELQLEVLGYDDISGDGQVPTILIESITSLAIIDENITDFTGIQDFISLEYLEIRDNPIVVLDLSQNLALQHLNINDCGMTSIDLTNNTALTYLDADGNDFTTIDLVNNTSLQTLLLSRNFLSELELVNQTALVVLDLSDNILTSLNLQNGNNSNITAIDLTDNTNLQCVKVDDANYSTTNWTNIDVQTSFSNMYCTYTQIPDANFEAELEALGYDDISADGQVPTALIEVVTSLSMVNKNISDITGIEDFISLEELYISNNNISTIDLSTLTNLEKFWGLLNNFVSLDFSNNPLIRDIRVELNNLSSINLSQASQLTILQADRNYLTEIDLSNSPLLTRARLDQNDLTSLDVSNNPLLSELRVQLNQLNYLNVQSGGNTAINNFNATNNSELACILVDDAAYSTTNWTNIDAQTSFSDTYCEYTQIPDANFEAALEALGYDDISADGQVPTELIESITTLSVGNKNISDFTGIEDFTSIQSLYVHDNPITTIDLSNNLNLSNFRALRCNLSSLDLSTNTSLSYLDITDNDLTELNLANNIALTTLICPDNLLSSLDVSNITVLEELEANNNLLTSLTLGTHDDLVSLLLDNNELTELDLSAYPNLEYVVLNDNNLTALNLQSGSNQYIFDFDITNNPDLICVLVDDATYSTTNWTSIDSQTSFNETTCDYIMVDIDVFLQGALLNPYTGEESLMRDDLRASAMINANSPYSDGQVITETINLDDNGSDSMVDWIWVELRDATDPTLVITGQSAILQRDGDVVSNVSDLATALTFNVTPGDYYIVVSHRNHLGIITANAITLNQSTTTVDFTDANNQITYGSNAQATFGMPTDTVAMWAGDVNGDGIVQYSGTSPDTPDILSEVLNDSGNFLNFPTYTINGYNNYDTNLDGETQYSGTNPDVPYILQNVLAHPGNFLNFSTYQITEQLPSN</sequence>
<organism evidence="9 10">
    <name type="scientific">Kordia periserrulae</name>
    <dbReference type="NCBI Taxonomy" id="701523"/>
    <lineage>
        <taxon>Bacteria</taxon>
        <taxon>Pseudomonadati</taxon>
        <taxon>Bacteroidota</taxon>
        <taxon>Flavobacteriia</taxon>
        <taxon>Flavobacteriales</taxon>
        <taxon>Flavobacteriaceae</taxon>
        <taxon>Kordia</taxon>
    </lineage>
</organism>
<keyword evidence="6" id="KW-0862">Zinc</keyword>
<keyword evidence="2" id="KW-0645">Protease</keyword>
<dbReference type="InterPro" id="IPR001611">
    <property type="entry name" value="Leu-rich_rpt"/>
</dbReference>
<gene>
    <name evidence="9" type="ORF">C8N46_101708</name>
</gene>
<dbReference type="Gene3D" id="3.40.390.10">
    <property type="entry name" value="Collagenase (Catalytic Domain)"/>
    <property type="match status" value="1"/>
</dbReference>
<name>A0A2T6C6Z7_9FLAO</name>
<dbReference type="GO" id="GO:0035591">
    <property type="term" value="F:signaling adaptor activity"/>
    <property type="evidence" value="ECO:0007669"/>
    <property type="project" value="TreeGrafter"/>
</dbReference>
<evidence type="ECO:0000256" key="5">
    <source>
        <dbReference type="ARBA" id="ARBA00022801"/>
    </source>
</evidence>
<evidence type="ECO:0000313" key="10">
    <source>
        <dbReference type="Proteomes" id="UP000244090"/>
    </source>
</evidence>
<dbReference type="EMBL" id="QBKT01000001">
    <property type="protein sequence ID" value="PTX64098.1"/>
    <property type="molecule type" value="Genomic_DNA"/>
</dbReference>
<dbReference type="InterPro" id="IPR052574">
    <property type="entry name" value="CDIRP"/>
</dbReference>
<dbReference type="PANTHER" id="PTHR47566">
    <property type="match status" value="1"/>
</dbReference>
<dbReference type="SUPFAM" id="SSF55486">
    <property type="entry name" value="Metalloproteases ('zincins'), catalytic domain"/>
    <property type="match status" value="1"/>
</dbReference>
<dbReference type="SUPFAM" id="SSF81296">
    <property type="entry name" value="E set domains"/>
    <property type="match status" value="1"/>
</dbReference>
<evidence type="ECO:0000256" key="6">
    <source>
        <dbReference type="ARBA" id="ARBA00022833"/>
    </source>
</evidence>
<feature type="domain" description="Peptidase M10 metallopeptidase" evidence="7">
    <location>
        <begin position="314"/>
        <end position="467"/>
    </location>
</feature>
<keyword evidence="1" id="KW-0433">Leucine-rich repeat</keyword>
<evidence type="ECO:0000256" key="2">
    <source>
        <dbReference type="ARBA" id="ARBA00022670"/>
    </source>
</evidence>
<accession>A0A2T6C6Z7</accession>
<reference evidence="9 10" key="1">
    <citation type="submission" date="2018-04" db="EMBL/GenBank/DDBJ databases">
        <title>Genomic Encyclopedia of Archaeal and Bacterial Type Strains, Phase II (KMG-II): from individual species to whole genera.</title>
        <authorList>
            <person name="Goeker M."/>
        </authorList>
    </citation>
    <scope>NUCLEOTIDE SEQUENCE [LARGE SCALE GENOMIC DNA]</scope>
    <source>
        <strain evidence="9 10">DSM 25731</strain>
    </source>
</reference>
<evidence type="ECO:0000256" key="4">
    <source>
        <dbReference type="ARBA" id="ARBA00022737"/>
    </source>
</evidence>
<comment type="caution">
    <text evidence="9">The sequence shown here is derived from an EMBL/GenBank/DDBJ whole genome shotgun (WGS) entry which is preliminary data.</text>
</comment>
<keyword evidence="4" id="KW-0677">Repeat</keyword>
<dbReference type="GO" id="GO:0031012">
    <property type="term" value="C:extracellular matrix"/>
    <property type="evidence" value="ECO:0007669"/>
    <property type="project" value="InterPro"/>
</dbReference>
<dbReference type="InterPro" id="IPR013783">
    <property type="entry name" value="Ig-like_fold"/>
</dbReference>
<dbReference type="Pfam" id="PF00413">
    <property type="entry name" value="Peptidase_M10"/>
    <property type="match status" value="1"/>
</dbReference>
<dbReference type="InterPro" id="IPR002909">
    <property type="entry name" value="IPT_dom"/>
</dbReference>
<dbReference type="SMART" id="SM00369">
    <property type="entry name" value="LRR_TYP"/>
    <property type="match status" value="8"/>
</dbReference>
<evidence type="ECO:0000259" key="7">
    <source>
        <dbReference type="Pfam" id="PF00413"/>
    </source>
</evidence>
<dbReference type="OrthoDB" id="9813840at2"/>
<evidence type="ECO:0000313" key="9">
    <source>
        <dbReference type="EMBL" id="PTX64098.1"/>
    </source>
</evidence>
<dbReference type="GO" id="GO:0008270">
    <property type="term" value="F:zinc ion binding"/>
    <property type="evidence" value="ECO:0007669"/>
    <property type="project" value="InterPro"/>
</dbReference>
<dbReference type="PROSITE" id="PS51450">
    <property type="entry name" value="LRR"/>
    <property type="match status" value="1"/>
</dbReference>
<keyword evidence="3" id="KW-0479">Metal-binding</keyword>
<dbReference type="Pfam" id="PF01833">
    <property type="entry name" value="TIG"/>
    <property type="match status" value="1"/>
</dbReference>
<dbReference type="SMART" id="SM00365">
    <property type="entry name" value="LRR_SD22"/>
    <property type="match status" value="8"/>
</dbReference>
<dbReference type="Gene3D" id="3.80.10.10">
    <property type="entry name" value="Ribonuclease Inhibitor"/>
    <property type="match status" value="6"/>
</dbReference>
<protein>
    <submittedName>
        <fullName evidence="9">IPT/TIG domain-containing protein</fullName>
    </submittedName>
</protein>
<dbReference type="InterPro" id="IPR024079">
    <property type="entry name" value="MetalloPept_cat_dom_sf"/>
</dbReference>
<dbReference type="InterPro" id="IPR014756">
    <property type="entry name" value="Ig_E-set"/>
</dbReference>
<keyword evidence="5" id="KW-0378">Hydrolase</keyword>
<keyword evidence="10" id="KW-1185">Reference proteome</keyword>